<proteinExistence type="predicted"/>
<comment type="caution">
    <text evidence="1">The sequence shown here is derived from an EMBL/GenBank/DDBJ whole genome shotgun (WGS) entry which is preliminary data.</text>
</comment>
<gene>
    <name evidence="1" type="ORF">KSP39_PZI016892</name>
</gene>
<dbReference type="AlphaFoldDB" id="A0AAP0B936"/>
<dbReference type="Proteomes" id="UP001418222">
    <property type="component" value="Unassembled WGS sequence"/>
</dbReference>
<name>A0AAP0B936_9ASPA</name>
<sequence length="107" mass="12415">MPLKGGSPFHPRGGFIDALFLPSHEYRQAIARAYMELEMKFDQLAICDPHRQIPTLEIKELSERLGSVESHFHMINELEQRQTMTKHRHQLLREELSGMQVSMGVTE</sequence>
<evidence type="ECO:0000313" key="1">
    <source>
        <dbReference type="EMBL" id="KAK8931203.1"/>
    </source>
</evidence>
<evidence type="ECO:0000313" key="2">
    <source>
        <dbReference type="Proteomes" id="UP001418222"/>
    </source>
</evidence>
<protein>
    <submittedName>
        <fullName evidence="1">Uncharacterized protein</fullName>
    </submittedName>
</protein>
<keyword evidence="2" id="KW-1185">Reference proteome</keyword>
<dbReference type="EMBL" id="JBBWWQ010000014">
    <property type="protein sequence ID" value="KAK8931203.1"/>
    <property type="molecule type" value="Genomic_DNA"/>
</dbReference>
<organism evidence="1 2">
    <name type="scientific">Platanthera zijinensis</name>
    <dbReference type="NCBI Taxonomy" id="2320716"/>
    <lineage>
        <taxon>Eukaryota</taxon>
        <taxon>Viridiplantae</taxon>
        <taxon>Streptophyta</taxon>
        <taxon>Embryophyta</taxon>
        <taxon>Tracheophyta</taxon>
        <taxon>Spermatophyta</taxon>
        <taxon>Magnoliopsida</taxon>
        <taxon>Liliopsida</taxon>
        <taxon>Asparagales</taxon>
        <taxon>Orchidaceae</taxon>
        <taxon>Orchidoideae</taxon>
        <taxon>Orchideae</taxon>
        <taxon>Orchidinae</taxon>
        <taxon>Platanthera</taxon>
    </lineage>
</organism>
<reference evidence="1 2" key="1">
    <citation type="journal article" date="2022" name="Nat. Plants">
        <title>Genomes of leafy and leafless Platanthera orchids illuminate the evolution of mycoheterotrophy.</title>
        <authorList>
            <person name="Li M.H."/>
            <person name="Liu K.W."/>
            <person name="Li Z."/>
            <person name="Lu H.C."/>
            <person name="Ye Q.L."/>
            <person name="Zhang D."/>
            <person name="Wang J.Y."/>
            <person name="Li Y.F."/>
            <person name="Zhong Z.M."/>
            <person name="Liu X."/>
            <person name="Yu X."/>
            <person name="Liu D.K."/>
            <person name="Tu X.D."/>
            <person name="Liu B."/>
            <person name="Hao Y."/>
            <person name="Liao X.Y."/>
            <person name="Jiang Y.T."/>
            <person name="Sun W.H."/>
            <person name="Chen J."/>
            <person name="Chen Y.Q."/>
            <person name="Ai Y."/>
            <person name="Zhai J.W."/>
            <person name="Wu S.S."/>
            <person name="Zhou Z."/>
            <person name="Hsiao Y.Y."/>
            <person name="Wu W.L."/>
            <person name="Chen Y.Y."/>
            <person name="Lin Y.F."/>
            <person name="Hsu J.L."/>
            <person name="Li C.Y."/>
            <person name="Wang Z.W."/>
            <person name="Zhao X."/>
            <person name="Zhong W.Y."/>
            <person name="Ma X.K."/>
            <person name="Ma L."/>
            <person name="Huang J."/>
            <person name="Chen G.Z."/>
            <person name="Huang M.Z."/>
            <person name="Huang L."/>
            <person name="Peng D.H."/>
            <person name="Luo Y.B."/>
            <person name="Zou S.Q."/>
            <person name="Chen S.P."/>
            <person name="Lan S."/>
            <person name="Tsai W.C."/>
            <person name="Van de Peer Y."/>
            <person name="Liu Z.J."/>
        </authorList>
    </citation>
    <scope>NUCLEOTIDE SEQUENCE [LARGE SCALE GENOMIC DNA]</scope>
    <source>
        <tissue evidence="1">Leaf</tissue>
    </source>
</reference>
<accession>A0AAP0B936</accession>